<name>A0A919Q8W7_9ACTN</name>
<accession>A0A919Q8W7</accession>
<evidence type="ECO:0000313" key="2">
    <source>
        <dbReference type="EMBL" id="GIH23023.1"/>
    </source>
</evidence>
<organism evidence="2 3">
    <name type="scientific">Acrocarpospora phusangensis</name>
    <dbReference type="NCBI Taxonomy" id="1070424"/>
    <lineage>
        <taxon>Bacteria</taxon>
        <taxon>Bacillati</taxon>
        <taxon>Actinomycetota</taxon>
        <taxon>Actinomycetes</taxon>
        <taxon>Streptosporangiales</taxon>
        <taxon>Streptosporangiaceae</taxon>
        <taxon>Acrocarpospora</taxon>
    </lineage>
</organism>
<evidence type="ECO:0008006" key="4">
    <source>
        <dbReference type="Google" id="ProtNLM"/>
    </source>
</evidence>
<evidence type="ECO:0000313" key="3">
    <source>
        <dbReference type="Proteomes" id="UP000640052"/>
    </source>
</evidence>
<protein>
    <recommendedName>
        <fullName evidence="4">Helix-turn-helix domain-containing protein</fullName>
    </recommendedName>
</protein>
<dbReference type="AlphaFoldDB" id="A0A919Q8W7"/>
<sequence>MKTSKAQAAVQPPAGTRAARPADDKLLLLPEIAKYIRREEETIRWWRKTRRKDAPPVWKQAGRLVAWRSEIDLWLDAQRDADMQDAGTAA</sequence>
<keyword evidence="3" id="KW-1185">Reference proteome</keyword>
<dbReference type="RefSeq" id="WP_204039841.1">
    <property type="nucleotide sequence ID" value="NZ_BOOA01000007.1"/>
</dbReference>
<dbReference type="EMBL" id="BOOA01000007">
    <property type="protein sequence ID" value="GIH23023.1"/>
    <property type="molecule type" value="Genomic_DNA"/>
</dbReference>
<dbReference type="Proteomes" id="UP000640052">
    <property type="component" value="Unassembled WGS sequence"/>
</dbReference>
<comment type="caution">
    <text evidence="2">The sequence shown here is derived from an EMBL/GenBank/DDBJ whole genome shotgun (WGS) entry which is preliminary data.</text>
</comment>
<proteinExistence type="predicted"/>
<feature type="region of interest" description="Disordered" evidence="1">
    <location>
        <begin position="1"/>
        <end position="22"/>
    </location>
</feature>
<evidence type="ECO:0000256" key="1">
    <source>
        <dbReference type="SAM" id="MobiDB-lite"/>
    </source>
</evidence>
<reference evidence="2" key="1">
    <citation type="submission" date="2021-01" db="EMBL/GenBank/DDBJ databases">
        <title>Whole genome shotgun sequence of Acrocarpospora phusangensis NBRC 108782.</title>
        <authorList>
            <person name="Komaki H."/>
            <person name="Tamura T."/>
        </authorList>
    </citation>
    <scope>NUCLEOTIDE SEQUENCE</scope>
    <source>
        <strain evidence="2">NBRC 108782</strain>
    </source>
</reference>
<gene>
    <name evidence="2" type="ORF">Aph01nite_13330</name>
</gene>